<evidence type="ECO:0000256" key="2">
    <source>
        <dbReference type="ARBA" id="ARBA00004818"/>
    </source>
</evidence>
<comment type="similarity">
    <text evidence="3">Belongs to the HAD-like hydrolase superfamily. CbbY/CbbZ/Gph/YieH family.</text>
</comment>
<organism evidence="5 6">
    <name type="scientific">Desulfoluna limicola</name>
    <dbReference type="NCBI Taxonomy" id="2810562"/>
    <lineage>
        <taxon>Bacteria</taxon>
        <taxon>Pseudomonadati</taxon>
        <taxon>Thermodesulfobacteriota</taxon>
        <taxon>Desulfobacteria</taxon>
        <taxon>Desulfobacterales</taxon>
        <taxon>Desulfolunaceae</taxon>
        <taxon>Desulfoluna</taxon>
    </lineage>
</organism>
<dbReference type="SFLD" id="SFLDS00003">
    <property type="entry name" value="Haloacid_Dehalogenase"/>
    <property type="match status" value="1"/>
</dbReference>
<evidence type="ECO:0000313" key="5">
    <source>
        <dbReference type="EMBL" id="BCS99233.1"/>
    </source>
</evidence>
<dbReference type="NCBIfam" id="TIGR01549">
    <property type="entry name" value="HAD-SF-IA-v1"/>
    <property type="match status" value="1"/>
</dbReference>
<dbReference type="InterPro" id="IPR023214">
    <property type="entry name" value="HAD_sf"/>
</dbReference>
<evidence type="ECO:0000256" key="1">
    <source>
        <dbReference type="ARBA" id="ARBA00000830"/>
    </source>
</evidence>
<dbReference type="EC" id="3.1.3.18" evidence="4"/>
<dbReference type="PANTHER" id="PTHR43434:SF1">
    <property type="entry name" value="PHOSPHOGLYCOLATE PHOSPHATASE"/>
    <property type="match status" value="1"/>
</dbReference>
<dbReference type="InterPro" id="IPR023198">
    <property type="entry name" value="PGP-like_dom2"/>
</dbReference>
<comment type="catalytic activity">
    <reaction evidence="1">
        <text>2-phosphoglycolate + H2O = glycolate + phosphate</text>
        <dbReference type="Rhea" id="RHEA:14369"/>
        <dbReference type="ChEBI" id="CHEBI:15377"/>
        <dbReference type="ChEBI" id="CHEBI:29805"/>
        <dbReference type="ChEBI" id="CHEBI:43474"/>
        <dbReference type="ChEBI" id="CHEBI:58033"/>
        <dbReference type="EC" id="3.1.3.18"/>
    </reaction>
</comment>
<dbReference type="Gene3D" id="1.10.150.240">
    <property type="entry name" value="Putative phosphatase, domain 2"/>
    <property type="match status" value="1"/>
</dbReference>
<dbReference type="SUPFAM" id="SSF56784">
    <property type="entry name" value="HAD-like"/>
    <property type="match status" value="1"/>
</dbReference>
<dbReference type="PANTHER" id="PTHR43434">
    <property type="entry name" value="PHOSPHOGLYCOLATE PHOSPHATASE"/>
    <property type="match status" value="1"/>
</dbReference>
<evidence type="ECO:0000313" key="6">
    <source>
        <dbReference type="Proteomes" id="UP001320148"/>
    </source>
</evidence>
<comment type="pathway">
    <text evidence="2">Organic acid metabolism; glycolate biosynthesis; glycolate from 2-phosphoglycolate: step 1/1.</text>
</comment>
<dbReference type="RefSeq" id="WP_236890577.1">
    <property type="nucleotide sequence ID" value="NZ_AP024488.1"/>
</dbReference>
<dbReference type="Pfam" id="PF13419">
    <property type="entry name" value="HAD_2"/>
    <property type="match status" value="1"/>
</dbReference>
<proteinExistence type="inferred from homology"/>
<dbReference type="EMBL" id="AP024488">
    <property type="protein sequence ID" value="BCS99233.1"/>
    <property type="molecule type" value="Genomic_DNA"/>
</dbReference>
<protein>
    <recommendedName>
        <fullName evidence="4">phosphoglycolate phosphatase</fullName>
        <ecNumber evidence="4">3.1.3.18</ecNumber>
    </recommendedName>
</protein>
<dbReference type="Proteomes" id="UP001320148">
    <property type="component" value="Chromosome"/>
</dbReference>
<dbReference type="InterPro" id="IPR041492">
    <property type="entry name" value="HAD_2"/>
</dbReference>
<gene>
    <name evidence="5" type="primary">gph</name>
    <name evidence="5" type="ORF">DSLASN_48650</name>
</gene>
<name>A0ABM7PPV2_9BACT</name>
<evidence type="ECO:0000256" key="4">
    <source>
        <dbReference type="ARBA" id="ARBA00013078"/>
    </source>
</evidence>
<sequence>MTNTYRGVVFDLDGTLIDSLEEIATATNQTLEASGHPTHPIEAYKYFAGYGARVLIERAAPPEVTADPGKFEELLNRFLAHYHELTGTISKPYDGIPEMLTSLVEKGLKIFVLTNKPHESACECVQDLMPDWTFDMTIGAREDIPRKPHPAGAIEILEATGIKGEEMLYLGDTSVDMETAKGAGMVPVGVLWGFRERAELEESGARHIISHPLELLELL</sequence>
<dbReference type="InterPro" id="IPR036412">
    <property type="entry name" value="HAD-like_sf"/>
</dbReference>
<dbReference type="Gene3D" id="3.40.50.1000">
    <property type="entry name" value="HAD superfamily/HAD-like"/>
    <property type="match status" value="1"/>
</dbReference>
<evidence type="ECO:0000256" key="3">
    <source>
        <dbReference type="ARBA" id="ARBA00006171"/>
    </source>
</evidence>
<keyword evidence="6" id="KW-1185">Reference proteome</keyword>
<accession>A0ABM7PPV2</accession>
<dbReference type="SFLD" id="SFLDG01129">
    <property type="entry name" value="C1.5:_HAD__Beta-PGM__Phosphata"/>
    <property type="match status" value="1"/>
</dbReference>
<dbReference type="InterPro" id="IPR006439">
    <property type="entry name" value="HAD-SF_hydro_IA"/>
</dbReference>
<dbReference type="SFLD" id="SFLDG01135">
    <property type="entry name" value="C1.5.6:_HAD__Beta-PGM__Phospha"/>
    <property type="match status" value="1"/>
</dbReference>
<dbReference type="InterPro" id="IPR050155">
    <property type="entry name" value="HAD-like_hydrolase_sf"/>
</dbReference>
<dbReference type="PRINTS" id="PR00413">
    <property type="entry name" value="HADHALOGNASE"/>
</dbReference>
<reference evidence="5 6" key="1">
    <citation type="submission" date="2021-02" db="EMBL/GenBank/DDBJ databases">
        <title>Complete genome of Desulfoluna sp. strain ASN36.</title>
        <authorList>
            <person name="Takahashi A."/>
            <person name="Kojima H."/>
            <person name="Fukui M."/>
        </authorList>
    </citation>
    <scope>NUCLEOTIDE SEQUENCE [LARGE SCALE GENOMIC DNA]</scope>
    <source>
        <strain evidence="5 6">ASN36</strain>
    </source>
</reference>